<dbReference type="Gene3D" id="3.90.550.10">
    <property type="entry name" value="Spore Coat Polysaccharide Biosynthesis Protein SpsA, Chain A"/>
    <property type="match status" value="1"/>
</dbReference>
<dbReference type="PANTHER" id="PTHR48090">
    <property type="entry name" value="UNDECAPRENYL-PHOSPHATE 4-DEOXY-4-FORMAMIDO-L-ARABINOSE TRANSFERASE-RELATED"/>
    <property type="match status" value="1"/>
</dbReference>
<comment type="caution">
    <text evidence="2">The sequence shown here is derived from an EMBL/GenBank/DDBJ whole genome shotgun (WGS) entry which is preliminary data.</text>
</comment>
<dbReference type="Proteomes" id="UP000176723">
    <property type="component" value="Unassembled WGS sequence"/>
</dbReference>
<dbReference type="InterPro" id="IPR050256">
    <property type="entry name" value="Glycosyltransferase_2"/>
</dbReference>
<dbReference type="Pfam" id="PF00535">
    <property type="entry name" value="Glycos_transf_2"/>
    <property type="match status" value="1"/>
</dbReference>
<dbReference type="CDD" id="cd04179">
    <property type="entry name" value="DPM_DPG-synthase_like"/>
    <property type="match status" value="1"/>
</dbReference>
<feature type="domain" description="Glycosyltransferase 2-like" evidence="1">
    <location>
        <begin position="18"/>
        <end position="181"/>
    </location>
</feature>
<proteinExistence type="predicted"/>
<protein>
    <recommendedName>
        <fullName evidence="1">Glycosyltransferase 2-like domain-containing protein</fullName>
    </recommendedName>
</protein>
<organism evidence="2 3">
    <name type="scientific">Candidatus Chisholmbacteria bacterium RIFCSPLOWO2_01_FULL_49_14</name>
    <dbReference type="NCBI Taxonomy" id="1797593"/>
    <lineage>
        <taxon>Bacteria</taxon>
        <taxon>Candidatus Chisholmiibacteriota</taxon>
    </lineage>
</organism>
<dbReference type="AlphaFoldDB" id="A0A1G1W2U4"/>
<reference evidence="2 3" key="1">
    <citation type="journal article" date="2016" name="Nat. Commun.">
        <title>Thousands of microbial genomes shed light on interconnected biogeochemical processes in an aquifer system.</title>
        <authorList>
            <person name="Anantharaman K."/>
            <person name="Brown C.T."/>
            <person name="Hug L.A."/>
            <person name="Sharon I."/>
            <person name="Castelle C.J."/>
            <person name="Probst A.J."/>
            <person name="Thomas B.C."/>
            <person name="Singh A."/>
            <person name="Wilkins M.J."/>
            <person name="Karaoz U."/>
            <person name="Brodie E.L."/>
            <person name="Williams K.H."/>
            <person name="Hubbard S.S."/>
            <person name="Banfield J.F."/>
        </authorList>
    </citation>
    <scope>NUCLEOTIDE SEQUENCE [LARGE SCALE GENOMIC DNA]</scope>
</reference>
<name>A0A1G1W2U4_9BACT</name>
<evidence type="ECO:0000313" key="2">
    <source>
        <dbReference type="EMBL" id="OGY21982.1"/>
    </source>
</evidence>
<dbReference type="STRING" id="1797593.A3A65_02980"/>
<dbReference type="PANTHER" id="PTHR48090:SF7">
    <property type="entry name" value="RFBJ PROTEIN"/>
    <property type="match status" value="1"/>
</dbReference>
<dbReference type="SUPFAM" id="SSF53448">
    <property type="entry name" value="Nucleotide-diphospho-sugar transferases"/>
    <property type="match status" value="1"/>
</dbReference>
<dbReference type="InterPro" id="IPR001173">
    <property type="entry name" value="Glyco_trans_2-like"/>
</dbReference>
<sequence>MIKKNPSVRRTGRPSRLSIIIPVYNEQQTIGEVIRRVRAVRLENLEKEIIIIDDSSTDMSRDEILKAQKLDPKTTKVHLSFINLGKGASIRMGLKYATGDIIIIQDADLELNPEEYITIIDPILQGKADVVYGSRFLRHNKNIPLTTRFANSLLTILTNVLYGTHLTDMETAYKAFRREILGGVRLRALEFEFEPEITARIIQKGYRIHEVPIAYHPRTKEEGKKISFIDGMEAIFTLLRCKLRA</sequence>
<dbReference type="EMBL" id="MHCL01000007">
    <property type="protein sequence ID" value="OGY21982.1"/>
    <property type="molecule type" value="Genomic_DNA"/>
</dbReference>
<evidence type="ECO:0000313" key="3">
    <source>
        <dbReference type="Proteomes" id="UP000176723"/>
    </source>
</evidence>
<evidence type="ECO:0000259" key="1">
    <source>
        <dbReference type="Pfam" id="PF00535"/>
    </source>
</evidence>
<gene>
    <name evidence="2" type="ORF">A3A65_02980</name>
</gene>
<accession>A0A1G1W2U4</accession>
<dbReference type="InterPro" id="IPR029044">
    <property type="entry name" value="Nucleotide-diphossugar_trans"/>
</dbReference>